<organism evidence="2 3">
    <name type="scientific">Erwinia phage AH03</name>
    <dbReference type="NCBI Taxonomy" id="2869568"/>
    <lineage>
        <taxon>Viruses</taxon>
        <taxon>Duplodnaviria</taxon>
        <taxon>Heunggongvirae</taxon>
        <taxon>Uroviricota</taxon>
        <taxon>Caudoviricetes</taxon>
        <taxon>Ahotrevirus</taxon>
        <taxon>Ahotrevirus AH03</taxon>
    </lineage>
</organism>
<protein>
    <submittedName>
        <fullName evidence="2">Scaffolding protein</fullName>
    </submittedName>
</protein>
<keyword evidence="3" id="KW-1185">Reference proteome</keyword>
<evidence type="ECO:0000256" key="1">
    <source>
        <dbReference type="SAM" id="MobiDB-lite"/>
    </source>
</evidence>
<feature type="region of interest" description="Disordered" evidence="1">
    <location>
        <begin position="49"/>
        <end position="68"/>
    </location>
</feature>
<sequence length="236" mass="26035">MALKHKLNKEEFEKLSDEIKAEYISDGEGYKLDVLGLEDTGPLKRALERERENGKTLQEKLSEKESEIAKLGDPKKIQDISTLQKSYEKRLEEQKNEFEGKLSKSNAFIKNTLVDSKAEGLARELGGERNWKVMLPHVKSRLAADLDNDEPQTRVLDDKGQISASTMADLKKEFIANKDFSGIIVGSKASGGAPSTNPSNKFGGGANPNPEQTDFSKMSPQQMAAHIQANKEAAGE</sequence>
<proteinExistence type="predicted"/>
<accession>A0AAE7X0L3</accession>
<evidence type="ECO:0000313" key="3">
    <source>
        <dbReference type="Proteomes" id="UP000828678"/>
    </source>
</evidence>
<feature type="region of interest" description="Disordered" evidence="1">
    <location>
        <begin position="186"/>
        <end position="236"/>
    </location>
</feature>
<name>A0AAE7X0L3_9CAUD</name>
<feature type="compositionally biased region" description="Polar residues" evidence="1">
    <location>
        <begin position="209"/>
        <end position="222"/>
    </location>
</feature>
<evidence type="ECO:0000313" key="2">
    <source>
        <dbReference type="EMBL" id="QZA70450.1"/>
    </source>
</evidence>
<dbReference type="Proteomes" id="UP000828678">
    <property type="component" value="Segment"/>
</dbReference>
<dbReference type="EMBL" id="MZ501266">
    <property type="protein sequence ID" value="QZA70450.1"/>
    <property type="molecule type" value="Genomic_DNA"/>
</dbReference>
<gene>
    <name evidence="2" type="primary">37</name>
    <name evidence="2" type="ORF">AH03_37</name>
</gene>
<reference evidence="2" key="1">
    <citation type="submission" date="2021-07" db="EMBL/GenBank/DDBJ databases">
        <authorList>
            <person name="Roth S.J."/>
            <person name="Krukonis G.P."/>
            <person name="Delesalle V.A."/>
        </authorList>
    </citation>
    <scope>NUCLEOTIDE SEQUENCE</scope>
</reference>